<accession>A0A1C3E684</accession>
<dbReference type="EMBL" id="LYDR01000152">
    <property type="protein sequence ID" value="ODA28713.1"/>
    <property type="molecule type" value="Genomic_DNA"/>
</dbReference>
<dbReference type="PANTHER" id="PTHR31901">
    <property type="entry name" value="GH3 DOMAIN-CONTAINING PROTEIN"/>
    <property type="match status" value="1"/>
</dbReference>
<dbReference type="RefSeq" id="WP_068852305.1">
    <property type="nucleotide sequence ID" value="NZ_LYDR01000152.1"/>
</dbReference>
<dbReference type="InterPro" id="IPR004993">
    <property type="entry name" value="GH3"/>
</dbReference>
<evidence type="ECO:0000259" key="1">
    <source>
        <dbReference type="Pfam" id="PF23571"/>
    </source>
</evidence>
<dbReference type="InterPro" id="IPR055378">
    <property type="entry name" value="GH3_C"/>
</dbReference>
<dbReference type="OrthoDB" id="614636at2"/>
<dbReference type="STRING" id="1841610.A6X21_12420"/>
<dbReference type="Proteomes" id="UP000094828">
    <property type="component" value="Unassembled WGS sequence"/>
</dbReference>
<comment type="caution">
    <text evidence="3">The sequence shown here is derived from an EMBL/GenBank/DDBJ whole genome shotgun (WGS) entry which is preliminary data.</text>
</comment>
<dbReference type="Pfam" id="PF23571">
    <property type="entry name" value="GH3_M"/>
    <property type="match status" value="1"/>
</dbReference>
<dbReference type="PANTHER" id="PTHR31901:SF9">
    <property type="entry name" value="GH3 DOMAIN-CONTAINING PROTEIN"/>
    <property type="match status" value="1"/>
</dbReference>
<dbReference type="GO" id="GO:0016881">
    <property type="term" value="F:acid-amino acid ligase activity"/>
    <property type="evidence" value="ECO:0007669"/>
    <property type="project" value="TreeGrafter"/>
</dbReference>
<name>A0A1C3E684_9PLAN</name>
<feature type="domain" description="GH3 middle" evidence="1">
    <location>
        <begin position="349"/>
        <end position="419"/>
    </location>
</feature>
<evidence type="ECO:0000313" key="3">
    <source>
        <dbReference type="EMBL" id="ODA28713.1"/>
    </source>
</evidence>
<gene>
    <name evidence="3" type="ORF">A6X21_12420</name>
</gene>
<protein>
    <submittedName>
        <fullName evidence="3">Auxin-responsive protein</fullName>
    </submittedName>
</protein>
<dbReference type="InterPro" id="IPR055377">
    <property type="entry name" value="GH3_M"/>
</dbReference>
<dbReference type="AlphaFoldDB" id="A0A1C3E684"/>
<keyword evidence="4" id="KW-1185">Reference proteome</keyword>
<proteinExistence type="predicted"/>
<dbReference type="Pfam" id="PF23572">
    <property type="entry name" value="GH3_C"/>
    <property type="match status" value="1"/>
</dbReference>
<evidence type="ECO:0000259" key="2">
    <source>
        <dbReference type="Pfam" id="PF23572"/>
    </source>
</evidence>
<dbReference type="Pfam" id="PF03321">
    <property type="entry name" value="GH3"/>
    <property type="match status" value="1"/>
</dbReference>
<feature type="domain" description="GH3 C-terminal" evidence="2">
    <location>
        <begin position="435"/>
        <end position="545"/>
    </location>
</feature>
<reference evidence="3 4" key="1">
    <citation type="submission" date="2016-05" db="EMBL/GenBank/DDBJ databases">
        <title>Genomic and physiological characterization of Planctopirus sp. isolated from fresh water lake.</title>
        <authorList>
            <person name="Subhash Y."/>
            <person name="Ramana C."/>
        </authorList>
    </citation>
    <scope>NUCLEOTIDE SEQUENCE [LARGE SCALE GENOMIC DNA]</scope>
    <source>
        <strain evidence="3 4">JC280</strain>
    </source>
</reference>
<evidence type="ECO:0000313" key="4">
    <source>
        <dbReference type="Proteomes" id="UP000094828"/>
    </source>
</evidence>
<organism evidence="3 4">
    <name type="scientific">Planctopirus hydrillae</name>
    <dbReference type="NCBI Taxonomy" id="1841610"/>
    <lineage>
        <taxon>Bacteria</taxon>
        <taxon>Pseudomonadati</taxon>
        <taxon>Planctomycetota</taxon>
        <taxon>Planctomycetia</taxon>
        <taxon>Planctomycetales</taxon>
        <taxon>Planctomycetaceae</taxon>
        <taxon>Planctopirus</taxon>
    </lineage>
</organism>
<sequence>MLRMLRYLGGKLVRRRLSQVADEYLSRCEQCYRTQRETLSRILALNATSEFSRQHGLNASLSPDDYRLQIPVSDFELVRPYVEQVQRGFTSALLGANNPLLMFALSSGTTAESKSIPITKPFLDDYRRGWNIWGLRFFNDHEKANRLDIVQLTSDYEQFHTSGGTPCGNISGLVTSMQSRIVRSMYTIPPEVAKVRDTEAKSYINLRCAMANEHVGLITTANPSTLIRWAQLANEHKETLIRDIHDGTIHYAQSIPGEFRTVFTKGHFRPNRSRAKWLENLVQQTGQLTPGDFWPHLQALAVWTGGAVKHYLPSMRKLYGNVPVRDHGLSASEGRMTIPLEDETSSGVLDIGTHYFEFIPEAEYGRSNPVVLGAHELELGQDYYILLTTTSGLYRYDIRDVVRCTGFYHQTPMLEFLHKGAHISNLTGEKLAESQVVNAVHHASRELHCEVGCFTVAPVWGAPPHYRLHTERLAEGVSAARLAKAIDCQLINSNCEYRDKRESQRLAPLEVITVPQGTWQAFRHDRLQRKGGSLEQYKHPCLVPDLDFSEKIATLSGLSKASVAAPHFLSVDHAARMHTHHGVEHS</sequence>
<dbReference type="GO" id="GO:0005737">
    <property type="term" value="C:cytoplasm"/>
    <property type="evidence" value="ECO:0007669"/>
    <property type="project" value="TreeGrafter"/>
</dbReference>